<feature type="transmembrane region" description="Helical" evidence="1">
    <location>
        <begin position="143"/>
        <end position="161"/>
    </location>
</feature>
<comment type="caution">
    <text evidence="2">The sequence shown here is derived from an EMBL/GenBank/DDBJ whole genome shotgun (WGS) entry which is preliminary data.</text>
</comment>
<reference evidence="2 3" key="1">
    <citation type="submission" date="2016-03" db="EMBL/GenBank/DDBJ databases">
        <title>Genome sequence of Rhodococcus kyotonensis KB10.</title>
        <authorList>
            <person name="Jeong H."/>
            <person name="Hong C.E."/>
            <person name="Jo S.H."/>
            <person name="Park J.M."/>
        </authorList>
    </citation>
    <scope>NUCLEOTIDE SEQUENCE [LARGE SCALE GENOMIC DNA]</scope>
    <source>
        <strain evidence="2 3">KB10</strain>
    </source>
</reference>
<evidence type="ECO:0000256" key="1">
    <source>
        <dbReference type="SAM" id="Phobius"/>
    </source>
</evidence>
<feature type="transmembrane region" description="Helical" evidence="1">
    <location>
        <begin position="173"/>
        <end position="198"/>
    </location>
</feature>
<keyword evidence="1" id="KW-0812">Transmembrane</keyword>
<sequence>MVTAQDSRTPVATERVVATVITVCAALAFVLRGVPRIRDAALFAEDGQIFLADAHNDGLGAVVAPYAGYLHVVPRIVAAVFEPLDVTAAPTAYVWAAIVVHLMMLLPALSVRLEWLLPSPILRAGLFASLALMPPLWEPYGNIANLIFVVGISLLLLTLSADPRSRWGRVAEFVAVGVIGLSGPLIVLFTPFFVWRWWRNGRTTASAGVVAVAVVAAVVQLSVYLTSSRSTPGGGTLVLLVKAAGEKVGGGWIAGDANVFVGTPHPWLTVAAYLWLGTVAVLSIVCIPRTAVVLWVLFGVLLYSAVNAYGPSLVGSATAFQRHVLVPTAICITLLWAVLGSRGHLFAKVVATICLVAGAVGVVHDFTPAPYPLRPDLSSVQECLDAGTQVCHQDIFDDGWSIDLDPA</sequence>
<organism evidence="2 3">
    <name type="scientific">Rhodococcoides kyotonense</name>
    <dbReference type="NCBI Taxonomy" id="398843"/>
    <lineage>
        <taxon>Bacteria</taxon>
        <taxon>Bacillati</taxon>
        <taxon>Actinomycetota</taxon>
        <taxon>Actinomycetes</taxon>
        <taxon>Mycobacteriales</taxon>
        <taxon>Nocardiaceae</taxon>
        <taxon>Rhodococcoides</taxon>
    </lineage>
</organism>
<feature type="transmembrane region" description="Helical" evidence="1">
    <location>
        <begin position="292"/>
        <end position="314"/>
    </location>
</feature>
<dbReference type="AlphaFoldDB" id="A0A177YJ70"/>
<feature type="transmembrane region" description="Helical" evidence="1">
    <location>
        <begin position="204"/>
        <end position="225"/>
    </location>
</feature>
<evidence type="ECO:0000313" key="2">
    <source>
        <dbReference type="EMBL" id="OAK55587.1"/>
    </source>
</evidence>
<name>A0A177YJ70_9NOCA</name>
<gene>
    <name evidence="2" type="ORF">A3K89_19780</name>
</gene>
<feature type="transmembrane region" description="Helical" evidence="1">
    <location>
        <begin position="345"/>
        <end position="364"/>
    </location>
</feature>
<accession>A0A177YJ70</accession>
<proteinExistence type="predicted"/>
<dbReference type="Proteomes" id="UP000077519">
    <property type="component" value="Unassembled WGS sequence"/>
</dbReference>
<feature type="transmembrane region" description="Helical" evidence="1">
    <location>
        <begin position="12"/>
        <end position="31"/>
    </location>
</feature>
<keyword evidence="1" id="KW-0472">Membrane</keyword>
<keyword evidence="1" id="KW-1133">Transmembrane helix</keyword>
<keyword evidence="3" id="KW-1185">Reference proteome</keyword>
<feature type="transmembrane region" description="Helical" evidence="1">
    <location>
        <begin position="320"/>
        <end position="338"/>
    </location>
</feature>
<feature type="transmembrane region" description="Helical" evidence="1">
    <location>
        <begin position="92"/>
        <end position="109"/>
    </location>
</feature>
<protein>
    <recommendedName>
        <fullName evidence="4">DUF2029 domain-containing protein</fullName>
    </recommendedName>
</protein>
<feature type="transmembrane region" description="Helical" evidence="1">
    <location>
        <begin position="267"/>
        <end position="285"/>
    </location>
</feature>
<dbReference type="EMBL" id="LVHI01000009">
    <property type="protein sequence ID" value="OAK55587.1"/>
    <property type="molecule type" value="Genomic_DNA"/>
</dbReference>
<evidence type="ECO:0008006" key="4">
    <source>
        <dbReference type="Google" id="ProtNLM"/>
    </source>
</evidence>
<evidence type="ECO:0000313" key="3">
    <source>
        <dbReference type="Proteomes" id="UP000077519"/>
    </source>
</evidence>
<dbReference type="RefSeq" id="WP_068423595.1">
    <property type="nucleotide sequence ID" value="NZ_LVHI01000009.1"/>
</dbReference>